<name>A0A0W0EVB3_MONRR</name>
<dbReference type="Proteomes" id="UP000054988">
    <property type="component" value="Unassembled WGS sequence"/>
</dbReference>
<protein>
    <submittedName>
        <fullName evidence="1">Uncharacterized protein</fullName>
    </submittedName>
</protein>
<sequence>MQCLLGHERFPPCAHSHRRPRHRLPKAAQAAPLLASGIAATLSTPLDREKLPIYSQSDIEILVQQVFSELERQIGITRKSLTATYREAHGHVQDLVSRWY</sequence>
<comment type="caution">
    <text evidence="1">The sequence shown here is derived from an EMBL/GenBank/DDBJ whole genome shotgun (WGS) entry which is preliminary data.</text>
</comment>
<dbReference type="AlphaFoldDB" id="A0A0W0EVB3"/>
<proteinExistence type="predicted"/>
<evidence type="ECO:0000313" key="2">
    <source>
        <dbReference type="Proteomes" id="UP000054988"/>
    </source>
</evidence>
<reference evidence="1 2" key="1">
    <citation type="submission" date="2015-12" db="EMBL/GenBank/DDBJ databases">
        <title>Draft genome sequence of Moniliophthora roreri, the causal agent of frosty pod rot of cacao.</title>
        <authorList>
            <person name="Aime M.C."/>
            <person name="Diaz-Valderrama J.R."/>
            <person name="Kijpornyongpan T."/>
            <person name="Phillips-Mora W."/>
        </authorList>
    </citation>
    <scope>NUCLEOTIDE SEQUENCE [LARGE SCALE GENOMIC DNA]</scope>
    <source>
        <strain evidence="1 2">MCA 2952</strain>
    </source>
</reference>
<dbReference type="EMBL" id="LATX01002508">
    <property type="protein sequence ID" value="KTB27996.1"/>
    <property type="molecule type" value="Genomic_DNA"/>
</dbReference>
<gene>
    <name evidence="1" type="ORF">WG66_19416</name>
</gene>
<evidence type="ECO:0000313" key="1">
    <source>
        <dbReference type="EMBL" id="KTB27996.1"/>
    </source>
</evidence>
<organism evidence="1 2">
    <name type="scientific">Moniliophthora roreri</name>
    <name type="common">Frosty pod rot fungus</name>
    <name type="synonym">Monilia roreri</name>
    <dbReference type="NCBI Taxonomy" id="221103"/>
    <lineage>
        <taxon>Eukaryota</taxon>
        <taxon>Fungi</taxon>
        <taxon>Dikarya</taxon>
        <taxon>Basidiomycota</taxon>
        <taxon>Agaricomycotina</taxon>
        <taxon>Agaricomycetes</taxon>
        <taxon>Agaricomycetidae</taxon>
        <taxon>Agaricales</taxon>
        <taxon>Marasmiineae</taxon>
        <taxon>Marasmiaceae</taxon>
        <taxon>Moniliophthora</taxon>
    </lineage>
</organism>
<accession>A0A0W0EVB3</accession>